<dbReference type="SUPFAM" id="SSF69572">
    <property type="entry name" value="Activating enzymes of the ubiquitin-like proteins"/>
    <property type="match status" value="1"/>
</dbReference>
<proteinExistence type="predicted"/>
<dbReference type="InterPro" id="IPR035985">
    <property type="entry name" value="Ubiquitin-activating_enz"/>
</dbReference>
<reference evidence="2 3" key="1">
    <citation type="submission" date="2024-08" db="EMBL/GenBank/DDBJ databases">
        <title>Whole-genome sequencing of halo(alkali)philic microorganisms from hypersaline lakes.</title>
        <authorList>
            <person name="Sorokin D.Y."/>
            <person name="Merkel A.Y."/>
            <person name="Messina E."/>
            <person name="Yakimov M."/>
        </authorList>
    </citation>
    <scope>NUCLEOTIDE SEQUENCE [LARGE SCALE GENOMIC DNA]</scope>
    <source>
        <strain evidence="2 3">AB-hyl4</strain>
    </source>
</reference>
<name>A0ABV4U6J7_9BACT</name>
<dbReference type="PANTHER" id="PTHR10953">
    <property type="entry name" value="UBIQUITIN-ACTIVATING ENZYME E1"/>
    <property type="match status" value="1"/>
</dbReference>
<accession>A0ABV4U6J7</accession>
<dbReference type="EMBL" id="JBGUBD010000005">
    <property type="protein sequence ID" value="MFA9478439.1"/>
    <property type="molecule type" value="Genomic_DNA"/>
</dbReference>
<dbReference type="Gene3D" id="3.40.50.720">
    <property type="entry name" value="NAD(P)-binding Rossmann-like Domain"/>
    <property type="match status" value="1"/>
</dbReference>
<protein>
    <submittedName>
        <fullName evidence="2">ThiF family adenylyltransferase</fullName>
    </submittedName>
</protein>
<dbReference type="CDD" id="cd00757">
    <property type="entry name" value="ThiF_MoeB_HesA_family"/>
    <property type="match status" value="1"/>
</dbReference>
<feature type="domain" description="THIF-type NAD/FAD binding fold" evidence="1">
    <location>
        <begin position="21"/>
        <end position="264"/>
    </location>
</feature>
<comment type="caution">
    <text evidence="2">The sequence shown here is derived from an EMBL/GenBank/DDBJ whole genome shotgun (WGS) entry which is preliminary data.</text>
</comment>
<evidence type="ECO:0000313" key="3">
    <source>
        <dbReference type="Proteomes" id="UP001575105"/>
    </source>
</evidence>
<dbReference type="InterPro" id="IPR045886">
    <property type="entry name" value="ThiF/MoeB/HesA"/>
</dbReference>
<dbReference type="InterPro" id="IPR000594">
    <property type="entry name" value="ThiF_NAD_FAD-bd"/>
</dbReference>
<evidence type="ECO:0000259" key="1">
    <source>
        <dbReference type="Pfam" id="PF00899"/>
    </source>
</evidence>
<keyword evidence="2" id="KW-0548">Nucleotidyltransferase</keyword>
<dbReference type="Pfam" id="PF00899">
    <property type="entry name" value="ThiF"/>
    <property type="match status" value="1"/>
</dbReference>
<organism evidence="2 3">
    <name type="scientific">Natronomicrosphaera hydrolytica</name>
    <dbReference type="NCBI Taxonomy" id="3242702"/>
    <lineage>
        <taxon>Bacteria</taxon>
        <taxon>Pseudomonadati</taxon>
        <taxon>Planctomycetota</taxon>
        <taxon>Phycisphaerae</taxon>
        <taxon>Phycisphaerales</taxon>
        <taxon>Phycisphaeraceae</taxon>
        <taxon>Natronomicrosphaera</taxon>
    </lineage>
</organism>
<dbReference type="RefSeq" id="WP_425345367.1">
    <property type="nucleotide sequence ID" value="NZ_JBGUBD010000005.1"/>
</dbReference>
<dbReference type="Proteomes" id="UP001575105">
    <property type="component" value="Unassembled WGS sequence"/>
</dbReference>
<evidence type="ECO:0000313" key="2">
    <source>
        <dbReference type="EMBL" id="MFA9478439.1"/>
    </source>
</evidence>
<gene>
    <name evidence="2" type="ORF">ACERK3_09030</name>
</gene>
<dbReference type="PANTHER" id="PTHR10953:SF102">
    <property type="entry name" value="ADENYLYLTRANSFERASE AND SULFURTRANSFERASE MOCS3"/>
    <property type="match status" value="1"/>
</dbReference>
<keyword evidence="2" id="KW-0808">Transferase</keyword>
<keyword evidence="3" id="KW-1185">Reference proteome</keyword>
<dbReference type="GO" id="GO:0016779">
    <property type="term" value="F:nucleotidyltransferase activity"/>
    <property type="evidence" value="ECO:0007669"/>
    <property type="project" value="UniProtKB-KW"/>
</dbReference>
<sequence>MNTTTSDIQHPTSDIDDLARYHRQMLLPGFGEEGQRKLLASKALIVGCGALGTVAANLLARAGVGELIIVDRDFIEATNLQRQVLFDENDVRDAIPKAEAAKRKINQINSQVKVTAIVDDLNHTNIEKLAEGCDVLVDGVDNFETRFIVNDAAVKLGIPYVYGGAVGTVGMQYTILPHTPAGDSPWEKVGKATPCLRCIFEQAPPPGMNPTCDTAGVLNTSVGIVATYEANEALKLLTGNWDAVSPTLLHIDTWHNLVKQFKVGKAYDLGECVCCKKRSFEFLDGKFGSSTTTLCGRNAVQLQQKESSGGKLDFDEIAGRLRSHGDVTANKFMLRANITDNGEPYELTLFTDGRAIVKGTQKPDVARGIYAKYVGA</sequence>